<gene>
    <name evidence="2" type="ORF">K402DRAFT_14426</name>
</gene>
<name>A0A6G1H7R9_9PEZI</name>
<keyword evidence="1" id="KW-1133">Transmembrane helix</keyword>
<keyword evidence="3" id="KW-1185">Reference proteome</keyword>
<dbReference type="Proteomes" id="UP000800041">
    <property type="component" value="Unassembled WGS sequence"/>
</dbReference>
<accession>A0A6G1H7R9</accession>
<protein>
    <submittedName>
        <fullName evidence="2">Uncharacterized protein</fullName>
    </submittedName>
</protein>
<dbReference type="AlphaFoldDB" id="A0A6G1H7R9"/>
<dbReference type="EMBL" id="ML977146">
    <property type="protein sequence ID" value="KAF1989112.1"/>
    <property type="molecule type" value="Genomic_DNA"/>
</dbReference>
<evidence type="ECO:0000313" key="2">
    <source>
        <dbReference type="EMBL" id="KAF1989112.1"/>
    </source>
</evidence>
<evidence type="ECO:0000313" key="3">
    <source>
        <dbReference type="Proteomes" id="UP000800041"/>
    </source>
</evidence>
<evidence type="ECO:0000256" key="1">
    <source>
        <dbReference type="SAM" id="Phobius"/>
    </source>
</evidence>
<sequence>MLRLAIRREDASASHGTRTGRGRLARLRQTVSLFCLVSSYGSSLCAIFGAVLTASPSLYNTHCCRQRDWSRHFFSVTLSSGYINRKFGCRGKEQRHLTGKWNRIGGSKQNSLFHSHRPSIPNALGRYRA</sequence>
<keyword evidence="1" id="KW-0472">Membrane</keyword>
<feature type="transmembrane region" description="Helical" evidence="1">
    <location>
        <begin position="31"/>
        <end position="54"/>
    </location>
</feature>
<reference evidence="2" key="1">
    <citation type="journal article" date="2020" name="Stud. Mycol.">
        <title>101 Dothideomycetes genomes: a test case for predicting lifestyles and emergence of pathogens.</title>
        <authorList>
            <person name="Haridas S."/>
            <person name="Albert R."/>
            <person name="Binder M."/>
            <person name="Bloem J."/>
            <person name="Labutti K."/>
            <person name="Salamov A."/>
            <person name="Andreopoulos B."/>
            <person name="Baker S."/>
            <person name="Barry K."/>
            <person name="Bills G."/>
            <person name="Bluhm B."/>
            <person name="Cannon C."/>
            <person name="Castanera R."/>
            <person name="Culley D."/>
            <person name="Daum C."/>
            <person name="Ezra D."/>
            <person name="Gonzalez J."/>
            <person name="Henrissat B."/>
            <person name="Kuo A."/>
            <person name="Liang C."/>
            <person name="Lipzen A."/>
            <person name="Lutzoni F."/>
            <person name="Magnuson J."/>
            <person name="Mondo S."/>
            <person name="Nolan M."/>
            <person name="Ohm R."/>
            <person name="Pangilinan J."/>
            <person name="Park H.-J."/>
            <person name="Ramirez L."/>
            <person name="Alfaro M."/>
            <person name="Sun H."/>
            <person name="Tritt A."/>
            <person name="Yoshinaga Y."/>
            <person name="Zwiers L.-H."/>
            <person name="Turgeon B."/>
            <person name="Goodwin S."/>
            <person name="Spatafora J."/>
            <person name="Crous P."/>
            <person name="Grigoriev I."/>
        </authorList>
    </citation>
    <scope>NUCLEOTIDE SEQUENCE</scope>
    <source>
        <strain evidence="2">CBS 113979</strain>
    </source>
</reference>
<keyword evidence="1" id="KW-0812">Transmembrane</keyword>
<organism evidence="2 3">
    <name type="scientific">Aulographum hederae CBS 113979</name>
    <dbReference type="NCBI Taxonomy" id="1176131"/>
    <lineage>
        <taxon>Eukaryota</taxon>
        <taxon>Fungi</taxon>
        <taxon>Dikarya</taxon>
        <taxon>Ascomycota</taxon>
        <taxon>Pezizomycotina</taxon>
        <taxon>Dothideomycetes</taxon>
        <taxon>Pleosporomycetidae</taxon>
        <taxon>Aulographales</taxon>
        <taxon>Aulographaceae</taxon>
    </lineage>
</organism>
<proteinExistence type="predicted"/>